<evidence type="ECO:0000313" key="2">
    <source>
        <dbReference type="EMBL" id="CDR35247.1"/>
    </source>
</evidence>
<keyword evidence="1" id="KW-0812">Transmembrane</keyword>
<gene>
    <name evidence="2" type="ORF">CSEC_2441</name>
</gene>
<dbReference type="EMBL" id="CCEJ010000015">
    <property type="protein sequence ID" value="CDR35247.1"/>
    <property type="molecule type" value="Genomic_DNA"/>
</dbReference>
<keyword evidence="3" id="KW-1185">Reference proteome</keyword>
<evidence type="ECO:0000313" key="3">
    <source>
        <dbReference type="Proteomes" id="UP000031552"/>
    </source>
</evidence>
<name>A0A090D118_9BACT</name>
<keyword evidence="1" id="KW-1133">Transmembrane helix</keyword>
<dbReference type="RefSeq" id="WP_041018789.1">
    <property type="nucleotide sequence ID" value="NZ_CCEJ010000015.1"/>
</dbReference>
<dbReference type="AlphaFoldDB" id="A0A090D118"/>
<reference evidence="2" key="2">
    <citation type="submission" date="2014-09" db="EMBL/GenBank/DDBJ databases">
        <title>Criblamydia sequanensis harbors a mega-plasmid encoding arsenite resistance.</title>
        <authorList>
            <person name="Bertelli C."/>
            <person name="Goesmann A."/>
            <person name="Greub G."/>
        </authorList>
    </citation>
    <scope>NUCLEOTIDE SEQUENCE [LARGE SCALE GENOMIC DNA]</scope>
    <source>
        <strain evidence="2">CRIB-18</strain>
    </source>
</reference>
<dbReference type="STRING" id="1437425.CSEC_2441"/>
<dbReference type="Proteomes" id="UP000031552">
    <property type="component" value="Unassembled WGS sequence"/>
</dbReference>
<organism evidence="2 3">
    <name type="scientific">Candidatus Criblamydia sequanensis CRIB-18</name>
    <dbReference type="NCBI Taxonomy" id="1437425"/>
    <lineage>
        <taxon>Bacteria</taxon>
        <taxon>Pseudomonadati</taxon>
        <taxon>Chlamydiota</taxon>
        <taxon>Chlamydiia</taxon>
        <taxon>Parachlamydiales</taxon>
        <taxon>Candidatus Criblamydiaceae</taxon>
        <taxon>Candidatus Criblamydia</taxon>
    </lineage>
</organism>
<protein>
    <submittedName>
        <fullName evidence="2">Membrane protein</fullName>
    </submittedName>
</protein>
<keyword evidence="1" id="KW-0472">Membrane</keyword>
<comment type="caution">
    <text evidence="2">The sequence shown here is derived from an EMBL/GenBank/DDBJ whole genome shotgun (WGS) entry which is preliminary data.</text>
</comment>
<accession>A0A090D118</accession>
<proteinExistence type="predicted"/>
<evidence type="ECO:0000256" key="1">
    <source>
        <dbReference type="SAM" id="Phobius"/>
    </source>
</evidence>
<feature type="transmembrane region" description="Helical" evidence="1">
    <location>
        <begin position="39"/>
        <end position="63"/>
    </location>
</feature>
<sequence length="68" mass="7855">MEAYLLDQSRMDFLEYETLQLAAMRYEIEKEQNEIPLKFVVGVSLMLGGAFIMFATPVCPMFGTQERL</sequence>
<reference evidence="2" key="1">
    <citation type="submission" date="2013-12" db="EMBL/GenBank/DDBJ databases">
        <authorList>
            <person name="Linke B."/>
        </authorList>
    </citation>
    <scope>NUCLEOTIDE SEQUENCE [LARGE SCALE GENOMIC DNA]</scope>
    <source>
        <strain evidence="2">CRIB-18</strain>
    </source>
</reference>